<dbReference type="GO" id="GO:0000981">
    <property type="term" value="F:DNA-binding transcription factor activity, RNA polymerase II-specific"/>
    <property type="evidence" value="ECO:0007669"/>
    <property type="project" value="InterPro"/>
</dbReference>
<evidence type="ECO:0000256" key="8">
    <source>
        <dbReference type="ARBA" id="ARBA00023163"/>
    </source>
</evidence>
<dbReference type="GO" id="GO:0009791">
    <property type="term" value="P:post-embryonic development"/>
    <property type="evidence" value="ECO:0007669"/>
    <property type="project" value="UniProtKB-ARBA"/>
</dbReference>
<evidence type="ECO:0000256" key="4">
    <source>
        <dbReference type="ARBA" id="ARBA00022724"/>
    </source>
</evidence>
<dbReference type="Pfam" id="PF00292">
    <property type="entry name" value="PAX"/>
    <property type="match status" value="1"/>
</dbReference>
<dbReference type="PANTHER" id="PTHR45636:SF49">
    <property type="entry name" value="PAIRED BOX PROTEIN 3 HOMOLOG"/>
    <property type="match status" value="1"/>
</dbReference>
<comment type="subcellular location">
    <subcellularLocation>
        <location evidence="1 10 11">Nucleus</location>
    </subcellularLocation>
</comment>
<dbReference type="PROSITE" id="PS00027">
    <property type="entry name" value="HOMEOBOX_1"/>
    <property type="match status" value="1"/>
</dbReference>
<dbReference type="GO" id="GO:0000978">
    <property type="term" value="F:RNA polymerase II cis-regulatory region sequence-specific DNA binding"/>
    <property type="evidence" value="ECO:0007669"/>
    <property type="project" value="TreeGrafter"/>
</dbReference>
<evidence type="ECO:0000256" key="12">
    <source>
        <dbReference type="SAM" id="MobiDB-lite"/>
    </source>
</evidence>
<dbReference type="Gene3D" id="1.10.10.60">
    <property type="entry name" value="Homeodomain-like"/>
    <property type="match status" value="1"/>
</dbReference>
<evidence type="ECO:0000259" key="13">
    <source>
        <dbReference type="PROSITE" id="PS50071"/>
    </source>
</evidence>
<dbReference type="InterPro" id="IPR043565">
    <property type="entry name" value="PAX_fam"/>
</dbReference>
<dbReference type="EMBL" id="CAKOFQ010007783">
    <property type="protein sequence ID" value="CAH2008087.1"/>
    <property type="molecule type" value="Genomic_DNA"/>
</dbReference>
<feature type="domain" description="Paired" evidence="14">
    <location>
        <begin position="22"/>
        <end position="148"/>
    </location>
</feature>
<dbReference type="Pfam" id="PF00046">
    <property type="entry name" value="Homeodomain"/>
    <property type="match status" value="1"/>
</dbReference>
<dbReference type="PRINTS" id="PR00027">
    <property type="entry name" value="PAIREDBOX"/>
</dbReference>
<dbReference type="PROSITE" id="PS51057">
    <property type="entry name" value="PAIRED_2"/>
    <property type="match status" value="1"/>
</dbReference>
<dbReference type="SMART" id="SM00351">
    <property type="entry name" value="PAX"/>
    <property type="match status" value="1"/>
</dbReference>
<comment type="caution">
    <text evidence="15">The sequence shown here is derived from an EMBL/GenBank/DDBJ whole genome shotgun (WGS) entry which is preliminary data.</text>
</comment>
<dbReference type="SUPFAM" id="SSF46689">
    <property type="entry name" value="Homeodomain-like"/>
    <property type="match status" value="2"/>
</dbReference>
<dbReference type="OrthoDB" id="3225452at2759"/>
<sequence length="512" mass="55873">MTVTGNFGIMHRPCFSGYPFQGQGRVNQLGGVFINGRPLPNHIRLKIVEMAAAGVRPCVISRQLRVSHGCVSKILNRYQETGSIRPGVIGGSKPRVATPEVESRIEQYKRENPSIFSWEIRDRLVKEGICDRSTAPSVSAISRLLRGKGGDCDGDDKSSENEGGSDCESEPGIPLKRKQRRSRTTFTAHQLDELEKAFERTQYPDIYTREELAQRTKLTEARIQVWFSNRRARLRKQLSSTSSSYAPLGISSGPYSNPATPYATSLPQGINDSGFSASTSSATATSNQMTDLYPVSSHAGSTQHHQQQHPHATSTSPSLPSLPDVKWEHPTLSHATYPSAPPPHSHHHSLYTSVQPNGTSPDDSLTAPPPPQAVQPMTAHEMSGEYKDGNDNTVHHHSGSPVTHHQYGGMPPTPTSMVTMLGPNSGNSNSNDAPPCSEASQLHNLSSQWHMSPTHQIRNLSPVNSNPSISTTLGQPIAQGLGSFAQTTMQPSIHGYPQTPKTFGHQPFYGWY</sequence>
<keyword evidence="4" id="KW-0563">Paired box</keyword>
<evidence type="ECO:0000256" key="3">
    <source>
        <dbReference type="ARBA" id="ARBA00022473"/>
    </source>
</evidence>
<keyword evidence="7 10" id="KW-0371">Homeobox</keyword>
<dbReference type="InterPro" id="IPR043182">
    <property type="entry name" value="PAIRED_DNA-bd_dom"/>
</dbReference>
<feature type="compositionally biased region" description="Polar residues" evidence="12">
    <location>
        <begin position="354"/>
        <end position="363"/>
    </location>
</feature>
<evidence type="ECO:0000256" key="6">
    <source>
        <dbReference type="ARBA" id="ARBA00023125"/>
    </source>
</evidence>
<evidence type="ECO:0000256" key="5">
    <source>
        <dbReference type="ARBA" id="ARBA00023015"/>
    </source>
</evidence>
<keyword evidence="5" id="KW-0805">Transcription regulation</keyword>
<dbReference type="CDD" id="cd00086">
    <property type="entry name" value="homeodomain"/>
    <property type="match status" value="1"/>
</dbReference>
<evidence type="ECO:0000313" key="16">
    <source>
        <dbReference type="Proteomes" id="UP001152888"/>
    </source>
</evidence>
<accession>A0A9P0M6C8</accession>
<dbReference type="PROSITE" id="PS00034">
    <property type="entry name" value="PAIRED_1"/>
    <property type="match status" value="1"/>
</dbReference>
<keyword evidence="9 10" id="KW-0539">Nucleus</keyword>
<reference evidence="15" key="1">
    <citation type="submission" date="2022-03" db="EMBL/GenBank/DDBJ databases">
        <authorList>
            <person name="Sayadi A."/>
        </authorList>
    </citation>
    <scope>NUCLEOTIDE SEQUENCE</scope>
</reference>
<evidence type="ECO:0000313" key="15">
    <source>
        <dbReference type="EMBL" id="CAH2008087.1"/>
    </source>
</evidence>
<evidence type="ECO:0000259" key="14">
    <source>
        <dbReference type="PROSITE" id="PS51057"/>
    </source>
</evidence>
<evidence type="ECO:0000256" key="9">
    <source>
        <dbReference type="ARBA" id="ARBA00023242"/>
    </source>
</evidence>
<feature type="region of interest" description="Disordered" evidence="12">
    <location>
        <begin position="149"/>
        <end position="184"/>
    </location>
</feature>
<dbReference type="CDD" id="cd00131">
    <property type="entry name" value="PAX"/>
    <property type="match status" value="1"/>
</dbReference>
<feature type="compositionally biased region" description="Basic and acidic residues" evidence="12">
    <location>
        <begin position="382"/>
        <end position="394"/>
    </location>
</feature>
<dbReference type="AlphaFoldDB" id="A0A9P0M6C8"/>
<evidence type="ECO:0000256" key="2">
    <source>
        <dbReference type="ARBA" id="ARBA00005733"/>
    </source>
</evidence>
<dbReference type="FunFam" id="1.10.10.10:FF:000003">
    <property type="entry name" value="Paired box protein Pax-6"/>
    <property type="match status" value="1"/>
</dbReference>
<dbReference type="Gene3D" id="1.10.10.10">
    <property type="entry name" value="Winged helix-like DNA-binding domain superfamily/Winged helix DNA-binding domain"/>
    <property type="match status" value="2"/>
</dbReference>
<comment type="similarity">
    <text evidence="2">Belongs to the paired homeobox family.</text>
</comment>
<dbReference type="GO" id="GO:0005634">
    <property type="term" value="C:nucleus"/>
    <property type="evidence" value="ECO:0007669"/>
    <property type="project" value="UniProtKB-SubCell"/>
</dbReference>
<dbReference type="InterPro" id="IPR001523">
    <property type="entry name" value="Paired_dom"/>
</dbReference>
<protein>
    <submittedName>
        <fullName evidence="15">Uncharacterized protein</fullName>
    </submittedName>
</protein>
<dbReference type="PANTHER" id="PTHR45636">
    <property type="entry name" value="PAIRED BOX PROTEIN PAX-6-RELATED-RELATED"/>
    <property type="match status" value="1"/>
</dbReference>
<dbReference type="InterPro" id="IPR017970">
    <property type="entry name" value="Homeobox_CS"/>
</dbReference>
<name>A0A9P0M6C8_ACAOB</name>
<feature type="compositionally biased region" description="Low complexity" evidence="12">
    <location>
        <begin position="303"/>
        <end position="323"/>
    </location>
</feature>
<feature type="domain" description="Homeobox" evidence="13">
    <location>
        <begin position="177"/>
        <end position="237"/>
    </location>
</feature>
<keyword evidence="16" id="KW-1185">Reference proteome</keyword>
<dbReference type="FunFam" id="1.10.10.60:FF:000035">
    <property type="entry name" value="paired box protein Pax-3 isoform X2"/>
    <property type="match status" value="1"/>
</dbReference>
<gene>
    <name evidence="15" type="ORF">ACAOBT_LOCUS30009</name>
</gene>
<feature type="DNA-binding region" description="Homeobox" evidence="10">
    <location>
        <begin position="179"/>
        <end position="238"/>
    </location>
</feature>
<proteinExistence type="inferred from homology"/>
<organism evidence="15 16">
    <name type="scientific">Acanthoscelides obtectus</name>
    <name type="common">Bean weevil</name>
    <name type="synonym">Bruchus obtectus</name>
    <dbReference type="NCBI Taxonomy" id="200917"/>
    <lineage>
        <taxon>Eukaryota</taxon>
        <taxon>Metazoa</taxon>
        <taxon>Ecdysozoa</taxon>
        <taxon>Arthropoda</taxon>
        <taxon>Hexapoda</taxon>
        <taxon>Insecta</taxon>
        <taxon>Pterygota</taxon>
        <taxon>Neoptera</taxon>
        <taxon>Endopterygota</taxon>
        <taxon>Coleoptera</taxon>
        <taxon>Polyphaga</taxon>
        <taxon>Cucujiformia</taxon>
        <taxon>Chrysomeloidea</taxon>
        <taxon>Chrysomelidae</taxon>
        <taxon>Bruchinae</taxon>
        <taxon>Bruchini</taxon>
        <taxon>Acanthoscelides</taxon>
    </lineage>
</organism>
<dbReference type="Proteomes" id="UP001152888">
    <property type="component" value="Unassembled WGS sequence"/>
</dbReference>
<dbReference type="InterPro" id="IPR001356">
    <property type="entry name" value="HD"/>
</dbReference>
<feature type="region of interest" description="Disordered" evidence="12">
    <location>
        <begin position="292"/>
        <end position="413"/>
    </location>
</feature>
<evidence type="ECO:0000256" key="11">
    <source>
        <dbReference type="RuleBase" id="RU000682"/>
    </source>
</evidence>
<dbReference type="FunFam" id="1.10.10.10:FF:000031">
    <property type="entry name" value="Paired box protein Pax-7"/>
    <property type="match status" value="1"/>
</dbReference>
<dbReference type="SMART" id="SM00389">
    <property type="entry name" value="HOX"/>
    <property type="match status" value="1"/>
</dbReference>
<evidence type="ECO:0000256" key="7">
    <source>
        <dbReference type="ARBA" id="ARBA00023155"/>
    </source>
</evidence>
<dbReference type="PROSITE" id="PS50071">
    <property type="entry name" value="HOMEOBOX_2"/>
    <property type="match status" value="1"/>
</dbReference>
<evidence type="ECO:0000256" key="1">
    <source>
        <dbReference type="ARBA" id="ARBA00004123"/>
    </source>
</evidence>
<keyword evidence="6 10" id="KW-0238">DNA-binding</keyword>
<evidence type="ECO:0000256" key="10">
    <source>
        <dbReference type="PROSITE-ProRule" id="PRU00108"/>
    </source>
</evidence>
<feature type="compositionally biased region" description="Basic and acidic residues" evidence="12">
    <location>
        <begin position="149"/>
        <end position="160"/>
    </location>
</feature>
<dbReference type="GO" id="GO:0007365">
    <property type="term" value="P:periodic partitioning"/>
    <property type="evidence" value="ECO:0007669"/>
    <property type="project" value="UniProtKB-ARBA"/>
</dbReference>
<dbReference type="InterPro" id="IPR009057">
    <property type="entry name" value="Homeodomain-like_sf"/>
</dbReference>
<dbReference type="InterPro" id="IPR036388">
    <property type="entry name" value="WH-like_DNA-bd_sf"/>
</dbReference>
<keyword evidence="3" id="KW-0217">Developmental protein</keyword>
<keyword evidence="8" id="KW-0804">Transcription</keyword>